<evidence type="ECO:0000313" key="3">
    <source>
        <dbReference type="Proteomes" id="UP000198362"/>
    </source>
</evidence>
<dbReference type="InterPro" id="IPR005531">
    <property type="entry name" value="Asp23"/>
</dbReference>
<reference evidence="2 3" key="1">
    <citation type="submission" date="2017-06" db="EMBL/GenBank/DDBJ databases">
        <authorList>
            <person name="Kim H.J."/>
            <person name="Triplett B.A."/>
        </authorList>
    </citation>
    <scope>NUCLEOTIDE SEQUENCE [LARGE SCALE GENOMIC DNA]</scope>
    <source>
        <strain evidence="2 3">CGMCC 4.5593</strain>
    </source>
</reference>
<proteinExistence type="inferred from homology"/>
<protein>
    <submittedName>
        <fullName evidence="2">Uncharacterized conserved protein YloU, alkaline shock protein (Asp23) family</fullName>
    </submittedName>
</protein>
<dbReference type="Proteomes" id="UP000198362">
    <property type="component" value="Unassembled WGS sequence"/>
</dbReference>
<dbReference type="EMBL" id="FZPH01000001">
    <property type="protein sequence ID" value="SNS67732.1"/>
    <property type="molecule type" value="Genomic_DNA"/>
</dbReference>
<comment type="similarity">
    <text evidence="1">Belongs to the asp23 family.</text>
</comment>
<evidence type="ECO:0000256" key="1">
    <source>
        <dbReference type="ARBA" id="ARBA00005721"/>
    </source>
</evidence>
<sequence length="133" mass="14176">MVTGSRLESPVRVLPDPDYLGDVIISERVVAKIASQAVYETPSAGAAAPRLFGSVAPGAGHMGIRSSDLAARPKTSAQIDSSVVYVDMAISVRWPESLADVTERIRDTVEDRIKAWTGLTVARVRISVTDLVA</sequence>
<keyword evidence="3" id="KW-1185">Reference proteome</keyword>
<accession>A0A239GG49</accession>
<dbReference type="Pfam" id="PF03780">
    <property type="entry name" value="Asp23"/>
    <property type="match status" value="1"/>
</dbReference>
<organism evidence="2 3">
    <name type="scientific">Asanoa hainanensis</name>
    <dbReference type="NCBI Taxonomy" id="560556"/>
    <lineage>
        <taxon>Bacteria</taxon>
        <taxon>Bacillati</taxon>
        <taxon>Actinomycetota</taxon>
        <taxon>Actinomycetes</taxon>
        <taxon>Micromonosporales</taxon>
        <taxon>Micromonosporaceae</taxon>
        <taxon>Asanoa</taxon>
    </lineage>
</organism>
<evidence type="ECO:0000313" key="2">
    <source>
        <dbReference type="EMBL" id="SNS67732.1"/>
    </source>
</evidence>
<name>A0A239GG49_9ACTN</name>
<gene>
    <name evidence="2" type="ORF">SAMN05421812_101370</name>
</gene>
<dbReference type="AlphaFoldDB" id="A0A239GG49"/>